<name>F4QLY8_9CAUL</name>
<keyword evidence="8" id="KW-1185">Reference proteome</keyword>
<dbReference type="SMART" id="SM00849">
    <property type="entry name" value="Lactamase_B"/>
    <property type="match status" value="1"/>
</dbReference>
<evidence type="ECO:0000256" key="5">
    <source>
        <dbReference type="ARBA" id="ARBA00022833"/>
    </source>
</evidence>
<proteinExistence type="inferred from homology"/>
<dbReference type="PANTHER" id="PTHR42978">
    <property type="entry name" value="QUORUM-QUENCHING LACTONASE YTNP-RELATED-RELATED"/>
    <property type="match status" value="1"/>
</dbReference>
<dbReference type="Proteomes" id="UP000006512">
    <property type="component" value="Unassembled WGS sequence"/>
</dbReference>
<dbReference type="EMBL" id="GL883077">
    <property type="protein sequence ID" value="EGF93560.1"/>
    <property type="molecule type" value="Genomic_DNA"/>
</dbReference>
<dbReference type="HOGENOM" id="CLU_030571_3_4_5"/>
<evidence type="ECO:0000259" key="6">
    <source>
        <dbReference type="SMART" id="SM00849"/>
    </source>
</evidence>
<dbReference type="InterPro" id="IPR001279">
    <property type="entry name" value="Metallo-B-lactamas"/>
</dbReference>
<feature type="domain" description="Metallo-beta-lactamase" evidence="6">
    <location>
        <begin position="31"/>
        <end position="240"/>
    </location>
</feature>
<dbReference type="eggNOG" id="COG0491">
    <property type="taxonomic scope" value="Bacteria"/>
</dbReference>
<organism evidence="7 8">
    <name type="scientific">Asticcacaulis biprosthecium C19</name>
    <dbReference type="NCBI Taxonomy" id="715226"/>
    <lineage>
        <taxon>Bacteria</taxon>
        <taxon>Pseudomonadati</taxon>
        <taxon>Pseudomonadota</taxon>
        <taxon>Alphaproteobacteria</taxon>
        <taxon>Caulobacterales</taxon>
        <taxon>Caulobacteraceae</taxon>
        <taxon>Asticcacaulis</taxon>
    </lineage>
</organism>
<dbReference type="STRING" id="715226.ABI_20000"/>
<sequence>MRPVFANSATVTVPEWLVLKDGRRDKVTLGVRFGVWVHPKHGPVLIDTGYGPEVISGRRSLPLTLYAAAIRPKLTDLPETILARMGYGPDDVYAIFITHFHADHIGGLKRFPKARFLAAGWPELKAQSTWQQVRHGIFTELLPADFTQRLTPLEVMDKDIFGDGSLIALDLPGHAIGHTGLIWPEHKLVYAADAQWLTKAVTEDRAPSGPARLIYHNEAAMRESMVKLRELGDHEIVFCHDPID</sequence>
<dbReference type="RefSeq" id="WP_006272759.1">
    <property type="nucleotide sequence ID" value="NZ_GL883077.1"/>
</dbReference>
<comment type="similarity">
    <text evidence="2">Belongs to the metallo-beta-lactamase superfamily.</text>
</comment>
<dbReference type="AlphaFoldDB" id="F4QLY8"/>
<evidence type="ECO:0000256" key="3">
    <source>
        <dbReference type="ARBA" id="ARBA00022723"/>
    </source>
</evidence>
<comment type="cofactor">
    <cofactor evidence="1">
        <name>Zn(2+)</name>
        <dbReference type="ChEBI" id="CHEBI:29105"/>
    </cofactor>
</comment>
<dbReference type="InterPro" id="IPR036866">
    <property type="entry name" value="RibonucZ/Hydroxyglut_hydro"/>
</dbReference>
<evidence type="ECO:0000313" key="8">
    <source>
        <dbReference type="Proteomes" id="UP000006512"/>
    </source>
</evidence>
<dbReference type="GO" id="GO:0016787">
    <property type="term" value="F:hydrolase activity"/>
    <property type="evidence" value="ECO:0007669"/>
    <property type="project" value="UniProtKB-KW"/>
</dbReference>
<protein>
    <submittedName>
        <fullName evidence="7">Metallo-beta-lactamase superfamily protein</fullName>
    </submittedName>
</protein>
<accession>F4QLY8</accession>
<evidence type="ECO:0000256" key="2">
    <source>
        <dbReference type="ARBA" id="ARBA00007749"/>
    </source>
</evidence>
<dbReference type="CDD" id="cd07730">
    <property type="entry name" value="metallo-hydrolase-like_MBL-fold"/>
    <property type="match status" value="1"/>
</dbReference>
<dbReference type="PANTHER" id="PTHR42978:SF2">
    <property type="entry name" value="102 KBASES UNSTABLE REGION: FROM 1 TO 119443"/>
    <property type="match status" value="1"/>
</dbReference>
<dbReference type="InterPro" id="IPR051013">
    <property type="entry name" value="MBL_superfamily_lactonases"/>
</dbReference>
<evidence type="ECO:0000256" key="4">
    <source>
        <dbReference type="ARBA" id="ARBA00022801"/>
    </source>
</evidence>
<reference evidence="8" key="1">
    <citation type="submission" date="2011-03" db="EMBL/GenBank/DDBJ databases">
        <title>Draft genome sequence of Brevundimonas diminuta.</title>
        <authorList>
            <person name="Brown P.J.B."/>
            <person name="Buechlein A."/>
            <person name="Hemmerich C."/>
            <person name="Brun Y.V."/>
        </authorList>
    </citation>
    <scope>NUCLEOTIDE SEQUENCE [LARGE SCALE GENOMIC DNA]</scope>
    <source>
        <strain evidence="8">C19</strain>
    </source>
</reference>
<dbReference type="GO" id="GO:0046872">
    <property type="term" value="F:metal ion binding"/>
    <property type="evidence" value="ECO:0007669"/>
    <property type="project" value="UniProtKB-KW"/>
</dbReference>
<dbReference type="OrthoDB" id="9773738at2"/>
<keyword evidence="5" id="KW-0862">Zinc</keyword>
<keyword evidence="4" id="KW-0378">Hydrolase</keyword>
<dbReference type="Pfam" id="PF00753">
    <property type="entry name" value="Lactamase_B"/>
    <property type="match status" value="1"/>
</dbReference>
<dbReference type="SUPFAM" id="SSF56281">
    <property type="entry name" value="Metallo-hydrolase/oxidoreductase"/>
    <property type="match status" value="1"/>
</dbReference>
<gene>
    <name evidence="7" type="ORF">ABI_20000</name>
</gene>
<keyword evidence="3" id="KW-0479">Metal-binding</keyword>
<evidence type="ECO:0000313" key="7">
    <source>
        <dbReference type="EMBL" id="EGF93560.1"/>
    </source>
</evidence>
<dbReference type="Gene3D" id="3.60.15.10">
    <property type="entry name" value="Ribonuclease Z/Hydroxyacylglutathione hydrolase-like"/>
    <property type="match status" value="1"/>
</dbReference>
<evidence type="ECO:0000256" key="1">
    <source>
        <dbReference type="ARBA" id="ARBA00001947"/>
    </source>
</evidence>